<sequence length="286" mass="32525">MHGLIFVTWEKFLAERFGPSTLYEYRASIGETAATAPLANRIYNDGVLLAGVQAAHRITGVEIDALLRDYGRYFIMNGLTSHLCAYLLTRVGSASELLLTMRDAHAQMRRTPDGLTPPLFRYDAISTDKQKFFLLYDSPRQLCSVLLGAIEGAAARYHEQVRIVERTCMKQGANACRIEIHFQPGEHHPRRAIPDSELQAQQQTKQQFAEFVLNVLPYQHGVTLSELQNYIERTSPQFGSIRPRVLLEALRYLQYAGLIASTANQPGEDFARRRYWRVPTLALLRR</sequence>
<evidence type="ECO:0000259" key="1">
    <source>
        <dbReference type="Pfam" id="PF07700"/>
    </source>
</evidence>
<keyword evidence="3" id="KW-1185">Reference proteome</keyword>
<dbReference type="Gene3D" id="3.90.1520.10">
    <property type="entry name" value="H-NOX domain"/>
    <property type="match status" value="1"/>
</dbReference>
<dbReference type="RefSeq" id="WP_161975442.1">
    <property type="nucleotide sequence ID" value="NZ_BIFR01000001.1"/>
</dbReference>
<gene>
    <name evidence="2" type="ORF">KTT_24000</name>
</gene>
<proteinExistence type="predicted"/>
<dbReference type="EMBL" id="BIFR01000001">
    <property type="protein sequence ID" value="GCE12541.1"/>
    <property type="molecule type" value="Genomic_DNA"/>
</dbReference>
<dbReference type="InterPro" id="IPR024096">
    <property type="entry name" value="NO_sig/Golgi_transp_ligand-bd"/>
</dbReference>
<name>A0A402A0K2_9CHLR</name>
<dbReference type="Pfam" id="PF07700">
    <property type="entry name" value="HNOB"/>
    <property type="match status" value="1"/>
</dbReference>
<dbReference type="Proteomes" id="UP000287352">
    <property type="component" value="Unassembled WGS sequence"/>
</dbReference>
<feature type="domain" description="Heme NO-binding" evidence="1">
    <location>
        <begin position="2"/>
        <end position="163"/>
    </location>
</feature>
<organism evidence="2 3">
    <name type="scientific">Tengunoibacter tsumagoiensis</name>
    <dbReference type="NCBI Taxonomy" id="2014871"/>
    <lineage>
        <taxon>Bacteria</taxon>
        <taxon>Bacillati</taxon>
        <taxon>Chloroflexota</taxon>
        <taxon>Ktedonobacteria</taxon>
        <taxon>Ktedonobacterales</taxon>
        <taxon>Dictyobacteraceae</taxon>
        <taxon>Tengunoibacter</taxon>
    </lineage>
</organism>
<comment type="caution">
    <text evidence="2">The sequence shown here is derived from an EMBL/GenBank/DDBJ whole genome shotgun (WGS) entry which is preliminary data.</text>
</comment>
<protein>
    <recommendedName>
        <fullName evidence="1">Heme NO-binding domain-containing protein</fullName>
    </recommendedName>
</protein>
<dbReference type="AlphaFoldDB" id="A0A402A0K2"/>
<dbReference type="InterPro" id="IPR038158">
    <property type="entry name" value="H-NOX_domain_sf"/>
</dbReference>
<dbReference type="GO" id="GO:0020037">
    <property type="term" value="F:heme binding"/>
    <property type="evidence" value="ECO:0007669"/>
    <property type="project" value="InterPro"/>
</dbReference>
<evidence type="ECO:0000313" key="3">
    <source>
        <dbReference type="Proteomes" id="UP000287352"/>
    </source>
</evidence>
<evidence type="ECO:0000313" key="2">
    <source>
        <dbReference type="EMBL" id="GCE12541.1"/>
    </source>
</evidence>
<dbReference type="SUPFAM" id="SSF111126">
    <property type="entry name" value="Ligand-binding domain in the NO signalling and Golgi transport"/>
    <property type="match status" value="1"/>
</dbReference>
<accession>A0A402A0K2</accession>
<reference evidence="3" key="1">
    <citation type="submission" date="2018-12" db="EMBL/GenBank/DDBJ databases">
        <title>Tengunoibacter tsumagoiensis gen. nov., sp. nov., Dictyobacter kobayashii sp. nov., D. alpinus sp. nov., and D. joshuensis sp. nov. and description of Dictyobacteraceae fam. nov. within the order Ktedonobacterales isolated from Tengu-no-mugimeshi.</title>
        <authorList>
            <person name="Wang C.M."/>
            <person name="Zheng Y."/>
            <person name="Sakai Y."/>
            <person name="Toyoda A."/>
            <person name="Minakuchi Y."/>
            <person name="Abe K."/>
            <person name="Yokota A."/>
            <person name="Yabe S."/>
        </authorList>
    </citation>
    <scope>NUCLEOTIDE SEQUENCE [LARGE SCALE GENOMIC DNA]</scope>
    <source>
        <strain evidence="3">Uno3</strain>
    </source>
</reference>
<dbReference type="InterPro" id="IPR011644">
    <property type="entry name" value="Heme_NO-bd"/>
</dbReference>